<dbReference type="PANTHER" id="PTHR21229:SF55">
    <property type="entry name" value="EXPRESSED PROTEIN-RELATED"/>
    <property type="match status" value="1"/>
</dbReference>
<dbReference type="GO" id="GO:0016020">
    <property type="term" value="C:membrane"/>
    <property type="evidence" value="ECO:0007669"/>
    <property type="project" value="UniProtKB-SubCell"/>
</dbReference>
<evidence type="ECO:0000256" key="4">
    <source>
        <dbReference type="ARBA" id="ARBA00022989"/>
    </source>
</evidence>
<sequence length="137" mass="15591">MRRSMAKLELYRRFTNSLALFVLVSIAWVGYELYFNASDPLSELWRIAWIIPAVWTLLAFSLLVVICILWAPSRNPTRYAYSGETGDDFDEEAISLTSGVNVAGDMATKLERKEKKGSSSTDHVTGIMEDFEEDKRE</sequence>
<dbReference type="InterPro" id="IPR053937">
    <property type="entry name" value="GOST_TM"/>
</dbReference>
<evidence type="ECO:0000256" key="5">
    <source>
        <dbReference type="ARBA" id="ARBA00023136"/>
    </source>
</evidence>
<keyword evidence="10" id="KW-1185">Reference proteome</keyword>
<protein>
    <recommendedName>
        <fullName evidence="8">GOST seven transmembrane domain-containing protein</fullName>
    </recommendedName>
</protein>
<proteinExistence type="predicted"/>
<feature type="domain" description="GOST seven transmembrane" evidence="8">
    <location>
        <begin position="2"/>
        <end position="76"/>
    </location>
</feature>
<organism evidence="9 10">
    <name type="scientific">Ilex paraguariensis</name>
    <name type="common">yerba mate</name>
    <dbReference type="NCBI Taxonomy" id="185542"/>
    <lineage>
        <taxon>Eukaryota</taxon>
        <taxon>Viridiplantae</taxon>
        <taxon>Streptophyta</taxon>
        <taxon>Embryophyta</taxon>
        <taxon>Tracheophyta</taxon>
        <taxon>Spermatophyta</taxon>
        <taxon>Magnoliopsida</taxon>
        <taxon>eudicotyledons</taxon>
        <taxon>Gunneridae</taxon>
        <taxon>Pentapetalae</taxon>
        <taxon>asterids</taxon>
        <taxon>campanulids</taxon>
        <taxon>Aquifoliales</taxon>
        <taxon>Aquifoliaceae</taxon>
        <taxon>Ilex</taxon>
    </lineage>
</organism>
<evidence type="ECO:0000313" key="10">
    <source>
        <dbReference type="Proteomes" id="UP001642360"/>
    </source>
</evidence>
<evidence type="ECO:0000313" key="9">
    <source>
        <dbReference type="EMBL" id="CAK9144460.1"/>
    </source>
</evidence>
<feature type="transmembrane region" description="Helical" evidence="7">
    <location>
        <begin position="47"/>
        <end position="71"/>
    </location>
</feature>
<dbReference type="Pfam" id="PF06814">
    <property type="entry name" value="GOST_TM"/>
    <property type="match status" value="1"/>
</dbReference>
<gene>
    <name evidence="9" type="ORF">ILEXP_LOCUS12213</name>
</gene>
<feature type="region of interest" description="Disordered" evidence="6">
    <location>
        <begin position="110"/>
        <end position="137"/>
    </location>
</feature>
<keyword evidence="3" id="KW-0732">Signal</keyword>
<evidence type="ECO:0000256" key="6">
    <source>
        <dbReference type="SAM" id="MobiDB-lite"/>
    </source>
</evidence>
<keyword evidence="4 7" id="KW-1133">Transmembrane helix</keyword>
<name>A0ABC8RIP6_9AQUA</name>
<evidence type="ECO:0000256" key="3">
    <source>
        <dbReference type="ARBA" id="ARBA00022729"/>
    </source>
</evidence>
<keyword evidence="5 7" id="KW-0472">Membrane</keyword>
<dbReference type="AlphaFoldDB" id="A0ABC8RIP6"/>
<comment type="caution">
    <text evidence="9">The sequence shown here is derived from an EMBL/GenBank/DDBJ whole genome shotgun (WGS) entry which is preliminary data.</text>
</comment>
<dbReference type="InterPro" id="IPR009637">
    <property type="entry name" value="GPR107/GPR108-like"/>
</dbReference>
<evidence type="ECO:0000256" key="1">
    <source>
        <dbReference type="ARBA" id="ARBA00004141"/>
    </source>
</evidence>
<evidence type="ECO:0000256" key="2">
    <source>
        <dbReference type="ARBA" id="ARBA00022692"/>
    </source>
</evidence>
<dbReference type="PANTHER" id="PTHR21229">
    <property type="entry name" value="LUNG SEVEN TRANSMEMBRANE RECEPTOR"/>
    <property type="match status" value="1"/>
</dbReference>
<comment type="subcellular location">
    <subcellularLocation>
        <location evidence="1">Membrane</location>
        <topology evidence="1">Multi-pass membrane protein</topology>
    </subcellularLocation>
</comment>
<accession>A0ABC8RIP6</accession>
<evidence type="ECO:0000256" key="7">
    <source>
        <dbReference type="SAM" id="Phobius"/>
    </source>
</evidence>
<dbReference type="EMBL" id="CAUOFW020001392">
    <property type="protein sequence ID" value="CAK9144460.1"/>
    <property type="molecule type" value="Genomic_DNA"/>
</dbReference>
<keyword evidence="2 7" id="KW-0812">Transmembrane</keyword>
<evidence type="ECO:0000259" key="8">
    <source>
        <dbReference type="Pfam" id="PF06814"/>
    </source>
</evidence>
<reference evidence="9 10" key="1">
    <citation type="submission" date="2024-02" db="EMBL/GenBank/DDBJ databases">
        <authorList>
            <person name="Vignale AGUSTIN F."/>
            <person name="Sosa J E."/>
            <person name="Modenutti C."/>
        </authorList>
    </citation>
    <scope>NUCLEOTIDE SEQUENCE [LARGE SCALE GENOMIC DNA]</scope>
</reference>
<dbReference type="Proteomes" id="UP001642360">
    <property type="component" value="Unassembled WGS sequence"/>
</dbReference>